<dbReference type="Pfam" id="PF00501">
    <property type="entry name" value="AMP-binding"/>
    <property type="match status" value="1"/>
</dbReference>
<dbReference type="PANTHER" id="PTHR22754:SF32">
    <property type="entry name" value="DISCO-INTERACTING PROTEIN 2"/>
    <property type="match status" value="1"/>
</dbReference>
<dbReference type="Gene3D" id="3.30.300.30">
    <property type="match status" value="1"/>
</dbReference>
<keyword evidence="4" id="KW-1185">Reference proteome</keyword>
<dbReference type="Gene3D" id="3.40.50.12780">
    <property type="entry name" value="N-terminal domain of ligase-like"/>
    <property type="match status" value="1"/>
</dbReference>
<sequence length="585" mass="61496">MRPSPCGRCEAAMTGLLNWLDHGGAAGDPLWHFPAEGMDRRLSELRTRSGVLAAGLAARGIRPGDRVVMLLDTGSSAICLLLALWQLQAVPVPLRPWSGPVSGPASGAASELAGGSDRAGGFLRFLLEVTRRSDARLVVTDRPAAIPQLDPLLTTVEALEAPLGPLPPAGGDIDGDVDGEGEGRADGLALIQFSSGSTGQPKGVMVTHAMVMAQLRQLADNYAAAGSGRPPRSVASWLPFYHDMGLFIGILLPLFTGADAMAAPPAWYMRNPARWFAAMAARGSDLAFSTSSVLAATLRGVRRLHGRGCDLSALILYVAAEKISPAVMDEAAAVLAPLGMPPSQLRAGYGMAEYTLGCTHSREPGLRRLRVRIAPGGRVLTDDSGDGGGEALDLVSVGRPNDACDLVVRDEAGCPLGELMLGEITVAGPCLTPGYWRDEAMTQRALGRGWMRSGDLGFLHDGELFFVARKDEMLVVGGRNVIPADVELEVESLPFVGPGRAVLFGADEPGGPRQVLLVEGNATSPPPVVSGRLTAIRRCILDGFGFVPTDIAVVPKGTIEKTSSGKKRTAVIRRRWQAGAIPQLA</sequence>
<protein>
    <recommendedName>
        <fullName evidence="2">AMP-dependent synthetase/ligase domain-containing protein</fullName>
    </recommendedName>
</protein>
<reference evidence="4" key="1">
    <citation type="submission" date="2017-10" db="EMBL/GenBank/DDBJ databases">
        <authorList>
            <person name="Kravchenko I.K."/>
            <person name="Grouzdev D.S."/>
        </authorList>
    </citation>
    <scope>NUCLEOTIDE SEQUENCE [LARGE SCALE GENOMIC DNA]</scope>
    <source>
        <strain evidence="4">B2</strain>
    </source>
</reference>
<feature type="domain" description="AMP-dependent synthetase/ligase" evidence="2">
    <location>
        <begin position="43"/>
        <end position="436"/>
    </location>
</feature>
<dbReference type="GO" id="GO:0070566">
    <property type="term" value="F:adenylyltransferase activity"/>
    <property type="evidence" value="ECO:0007669"/>
    <property type="project" value="TreeGrafter"/>
</dbReference>
<dbReference type="PROSITE" id="PS00455">
    <property type="entry name" value="AMP_BINDING"/>
    <property type="match status" value="1"/>
</dbReference>
<proteinExistence type="inferred from homology"/>
<dbReference type="InterPro" id="IPR045851">
    <property type="entry name" value="AMP-bd_C_sf"/>
</dbReference>
<dbReference type="InterPro" id="IPR042099">
    <property type="entry name" value="ANL_N_sf"/>
</dbReference>
<dbReference type="OrthoDB" id="9803968at2"/>
<accession>A0A2B8BHS8</accession>
<dbReference type="InterPro" id="IPR000873">
    <property type="entry name" value="AMP-dep_synth/lig_dom"/>
</dbReference>
<dbReference type="GO" id="GO:0005886">
    <property type="term" value="C:plasma membrane"/>
    <property type="evidence" value="ECO:0007669"/>
    <property type="project" value="TreeGrafter"/>
</dbReference>
<evidence type="ECO:0000313" key="3">
    <source>
        <dbReference type="EMBL" id="PGH57279.1"/>
    </source>
</evidence>
<dbReference type="PANTHER" id="PTHR22754">
    <property type="entry name" value="DISCO-INTERACTING PROTEIN 2 DIP2 -RELATED"/>
    <property type="match status" value="1"/>
</dbReference>
<dbReference type="Proteomes" id="UP000225379">
    <property type="component" value="Unassembled WGS sequence"/>
</dbReference>
<comment type="caution">
    <text evidence="3">The sequence shown here is derived from an EMBL/GenBank/DDBJ whole genome shotgun (WGS) entry which is preliminary data.</text>
</comment>
<organism evidence="3 4">
    <name type="scientific">Azospirillum palustre</name>
    <dbReference type="NCBI Taxonomy" id="2044885"/>
    <lineage>
        <taxon>Bacteria</taxon>
        <taxon>Pseudomonadati</taxon>
        <taxon>Pseudomonadota</taxon>
        <taxon>Alphaproteobacteria</taxon>
        <taxon>Rhodospirillales</taxon>
        <taxon>Azospirillaceae</taxon>
        <taxon>Azospirillum</taxon>
    </lineage>
</organism>
<name>A0A2B8BHS8_9PROT</name>
<gene>
    <name evidence="3" type="ORF">CRT60_12540</name>
</gene>
<evidence type="ECO:0000313" key="4">
    <source>
        <dbReference type="Proteomes" id="UP000225379"/>
    </source>
</evidence>
<dbReference type="InterPro" id="IPR020845">
    <property type="entry name" value="AMP-binding_CS"/>
</dbReference>
<dbReference type="SUPFAM" id="SSF56801">
    <property type="entry name" value="Acetyl-CoA synthetase-like"/>
    <property type="match status" value="1"/>
</dbReference>
<evidence type="ECO:0000259" key="2">
    <source>
        <dbReference type="Pfam" id="PF00501"/>
    </source>
</evidence>
<comment type="similarity">
    <text evidence="1">Belongs to the ATP-dependent AMP-binding enzyme family.</text>
</comment>
<dbReference type="GO" id="GO:0006633">
    <property type="term" value="P:fatty acid biosynthetic process"/>
    <property type="evidence" value="ECO:0007669"/>
    <property type="project" value="TreeGrafter"/>
</dbReference>
<dbReference type="EMBL" id="PDKW01000040">
    <property type="protein sequence ID" value="PGH57279.1"/>
    <property type="molecule type" value="Genomic_DNA"/>
</dbReference>
<evidence type="ECO:0000256" key="1">
    <source>
        <dbReference type="ARBA" id="ARBA00006432"/>
    </source>
</evidence>
<dbReference type="AlphaFoldDB" id="A0A2B8BHS8"/>